<dbReference type="InParanoid" id="A0A251TZ04"/>
<dbReference type="GO" id="GO:0042803">
    <property type="term" value="F:protein homodimerization activity"/>
    <property type="evidence" value="ECO:0007669"/>
    <property type="project" value="UniProtKB-ARBA"/>
</dbReference>
<dbReference type="AlphaFoldDB" id="A0A251TZ04"/>
<evidence type="ECO:0000256" key="2">
    <source>
        <dbReference type="ARBA" id="ARBA00022679"/>
    </source>
</evidence>
<dbReference type="OMA" id="XMISENI"/>
<evidence type="ECO:0000256" key="3">
    <source>
        <dbReference type="ARBA" id="ARBA00023315"/>
    </source>
</evidence>
<keyword evidence="3 4" id="KW-0012">Acyltransferase</keyword>
<evidence type="ECO:0000313" key="8">
    <source>
        <dbReference type="EMBL" id="OTG16124.1"/>
    </source>
</evidence>
<keyword evidence="2 4" id="KW-0808">Transferase</keyword>
<evidence type="ECO:0000259" key="5">
    <source>
        <dbReference type="Pfam" id="PF00195"/>
    </source>
</evidence>
<dbReference type="InterPro" id="IPR001099">
    <property type="entry name" value="Chalcone/stilbene_synt_N"/>
</dbReference>
<dbReference type="Proteomes" id="UP000215914">
    <property type="component" value="Chromosome 9"/>
</dbReference>
<dbReference type="Gene3D" id="3.40.47.10">
    <property type="match status" value="2"/>
</dbReference>
<dbReference type="EC" id="2.3.1.74" evidence="7"/>
<dbReference type="PANTHER" id="PTHR11877">
    <property type="entry name" value="HYDROXYMETHYLGLUTARYL-COA SYNTHASE"/>
    <property type="match status" value="1"/>
</dbReference>
<dbReference type="PANTHER" id="PTHR11877:SF108">
    <property type="entry name" value="POLYKETIDE SYNTHASE, TYPE III, THIOLASE-LIKE PROTEIN-RELATED"/>
    <property type="match status" value="1"/>
</dbReference>
<feature type="domain" description="Chalcone/stilbene synthase C-terminal" evidence="6">
    <location>
        <begin position="298"/>
        <end position="446"/>
    </location>
</feature>
<dbReference type="FunFam" id="3.40.47.10:FF:000025">
    <property type="entry name" value="Chalcone synthase 2"/>
    <property type="match status" value="1"/>
</dbReference>
<protein>
    <submittedName>
        <fullName evidence="7">Chalcone synthase</fullName>
        <ecNumber evidence="7">2.3.1.74</ecNumber>
    </submittedName>
    <submittedName>
        <fullName evidence="8">Putative thiolase-like protein</fullName>
    </submittedName>
</protein>
<dbReference type="InterPro" id="IPR011141">
    <property type="entry name" value="Polyketide_synthase_type-III"/>
</dbReference>
<reference evidence="7" key="3">
    <citation type="submission" date="2020-06" db="EMBL/GenBank/DDBJ databases">
        <title>Helianthus annuus Genome sequencing and assembly Release 2.</title>
        <authorList>
            <person name="Gouzy J."/>
            <person name="Langlade N."/>
            <person name="Munos S."/>
        </authorList>
    </citation>
    <scope>NUCLEOTIDE SEQUENCE</scope>
    <source>
        <tissue evidence="7">Leaves</tissue>
    </source>
</reference>
<name>A0A251TZ04_HELAN</name>
<organism evidence="8 9">
    <name type="scientific">Helianthus annuus</name>
    <name type="common">Common sunflower</name>
    <dbReference type="NCBI Taxonomy" id="4232"/>
    <lineage>
        <taxon>Eukaryota</taxon>
        <taxon>Viridiplantae</taxon>
        <taxon>Streptophyta</taxon>
        <taxon>Embryophyta</taxon>
        <taxon>Tracheophyta</taxon>
        <taxon>Spermatophyta</taxon>
        <taxon>Magnoliopsida</taxon>
        <taxon>eudicotyledons</taxon>
        <taxon>Gunneridae</taxon>
        <taxon>Pentapetalae</taxon>
        <taxon>asterids</taxon>
        <taxon>campanulids</taxon>
        <taxon>Asterales</taxon>
        <taxon>Asteraceae</taxon>
        <taxon>Asteroideae</taxon>
        <taxon>Heliantheae alliance</taxon>
        <taxon>Heliantheae</taxon>
        <taxon>Helianthus</taxon>
    </lineage>
</organism>
<sequence length="461" mass="51144">MFSRITINHYLQQLPVTSYFSKARCFYRSFCSLLSSSHKITIITFLSIHMNSKSMTLFQKLVDVETIRETQRAQGPATILAIGTATPFNCVNQADYADYYFRVTNSEHMINLKEKFKRICDKTMIKKRFMILSEEFLKENPNMCEYMSPSLNTRQDLLITAVPKLGEEAAIKAIKEWGVSKSKITHLIFCTTSGIDMPGADLQLTKLLGLSPLVNRLMIYQQGCSAGGTALRLAKDIAENNKGSRVLVVCSDSMASIFCGPNENHIDSLVGQALFGDGAAAIIVGSDLDLSTEHPLFEIVAANQTIIPDTEMAMNLHLREEGLTFHLHKDVPKMISENIESVLKRAVSPLGLSDWNSLFWIVHPGGRAILDNVELKLKLDKEKLRASRHVLSEYGNLTSACVLFIINEMRNKSVKDGKCTTGEGLDWGVLFGFGPGLTIETVVLRSQQVTIPVATITNGAK</sequence>
<dbReference type="FunFam" id="3.40.47.10:FF:000014">
    <property type="entry name" value="Chalcone synthase 1"/>
    <property type="match status" value="1"/>
</dbReference>
<evidence type="ECO:0000313" key="7">
    <source>
        <dbReference type="EMBL" id="KAF5792366.1"/>
    </source>
</evidence>
<comment type="similarity">
    <text evidence="1 4">Belongs to the thiolase-like superfamily. Chalcone/stilbene synthases family.</text>
</comment>
<evidence type="ECO:0000256" key="4">
    <source>
        <dbReference type="RuleBase" id="RU003633"/>
    </source>
</evidence>
<dbReference type="STRING" id="4232.A0A251TZ04"/>
<dbReference type="CDD" id="cd00831">
    <property type="entry name" value="CHS_like"/>
    <property type="match status" value="1"/>
</dbReference>
<dbReference type="InterPro" id="IPR012328">
    <property type="entry name" value="Chalcone/stilbene_synt_C"/>
</dbReference>
<dbReference type="Pfam" id="PF02797">
    <property type="entry name" value="Chal_sti_synt_C"/>
    <property type="match status" value="1"/>
</dbReference>
<feature type="domain" description="Chalcone/stilbene synthase N-terminal" evidence="5">
    <location>
        <begin position="65"/>
        <end position="287"/>
    </location>
</feature>
<evidence type="ECO:0000259" key="6">
    <source>
        <dbReference type="Pfam" id="PF02797"/>
    </source>
</evidence>
<dbReference type="SUPFAM" id="SSF53901">
    <property type="entry name" value="Thiolase-like"/>
    <property type="match status" value="2"/>
</dbReference>
<evidence type="ECO:0000256" key="1">
    <source>
        <dbReference type="ARBA" id="ARBA00005531"/>
    </source>
</evidence>
<accession>A0A251TZ04</accession>
<proteinExistence type="inferred from homology"/>
<dbReference type="Gramene" id="mRNA:HanXRQr2_Chr09g0405211">
    <property type="protein sequence ID" value="mRNA:HanXRQr2_Chr09g0405211"/>
    <property type="gene ID" value="HanXRQr2_Chr09g0405211"/>
</dbReference>
<evidence type="ECO:0000313" key="9">
    <source>
        <dbReference type="Proteomes" id="UP000215914"/>
    </source>
</evidence>
<gene>
    <name evidence="8" type="ORF">HannXRQ_Chr09g0267961</name>
    <name evidence="7" type="ORF">HanXRQr2_Chr09g0405211</name>
</gene>
<reference evidence="8" key="2">
    <citation type="submission" date="2017-02" db="EMBL/GenBank/DDBJ databases">
        <title>Sunflower complete genome.</title>
        <authorList>
            <person name="Langlade N."/>
            <person name="Munos S."/>
        </authorList>
    </citation>
    <scope>NUCLEOTIDE SEQUENCE [LARGE SCALE GENOMIC DNA]</scope>
    <source>
        <tissue evidence="8">Leaves</tissue>
    </source>
</reference>
<dbReference type="InterPro" id="IPR016039">
    <property type="entry name" value="Thiolase-like"/>
</dbReference>
<reference evidence="7 9" key="1">
    <citation type="journal article" date="2017" name="Nature">
        <title>The sunflower genome provides insights into oil metabolism, flowering and Asterid evolution.</title>
        <authorList>
            <person name="Badouin H."/>
            <person name="Gouzy J."/>
            <person name="Grassa C.J."/>
            <person name="Murat F."/>
            <person name="Staton S.E."/>
            <person name="Cottret L."/>
            <person name="Lelandais-Briere C."/>
            <person name="Owens G.L."/>
            <person name="Carrere S."/>
            <person name="Mayjonade B."/>
            <person name="Legrand L."/>
            <person name="Gill N."/>
            <person name="Kane N.C."/>
            <person name="Bowers J.E."/>
            <person name="Hubner S."/>
            <person name="Bellec A."/>
            <person name="Berard A."/>
            <person name="Berges H."/>
            <person name="Blanchet N."/>
            <person name="Boniface M.C."/>
            <person name="Brunel D."/>
            <person name="Catrice O."/>
            <person name="Chaidir N."/>
            <person name="Claudel C."/>
            <person name="Donnadieu C."/>
            <person name="Faraut T."/>
            <person name="Fievet G."/>
            <person name="Helmstetter N."/>
            <person name="King M."/>
            <person name="Knapp S.J."/>
            <person name="Lai Z."/>
            <person name="Le Paslier M.C."/>
            <person name="Lippi Y."/>
            <person name="Lorenzon L."/>
            <person name="Mandel J.R."/>
            <person name="Marage G."/>
            <person name="Marchand G."/>
            <person name="Marquand E."/>
            <person name="Bret-Mestries E."/>
            <person name="Morien E."/>
            <person name="Nambeesan S."/>
            <person name="Nguyen T."/>
            <person name="Pegot-Espagnet P."/>
            <person name="Pouilly N."/>
            <person name="Raftis F."/>
            <person name="Sallet E."/>
            <person name="Schiex T."/>
            <person name="Thomas J."/>
            <person name="Vandecasteele C."/>
            <person name="Vares D."/>
            <person name="Vear F."/>
            <person name="Vautrin S."/>
            <person name="Crespi M."/>
            <person name="Mangin B."/>
            <person name="Burke J.M."/>
            <person name="Salse J."/>
            <person name="Munos S."/>
            <person name="Vincourt P."/>
            <person name="Rieseberg L.H."/>
            <person name="Langlade N.B."/>
        </authorList>
    </citation>
    <scope>NUCLEOTIDE SEQUENCE [LARGE SCALE GENOMIC DNA]</scope>
    <source>
        <strain evidence="9">cv. SF193</strain>
        <tissue evidence="7">Leaves</tissue>
    </source>
</reference>
<dbReference type="Pfam" id="PF00195">
    <property type="entry name" value="Chal_sti_synt_N"/>
    <property type="match status" value="1"/>
</dbReference>
<dbReference type="GO" id="GO:0016210">
    <property type="term" value="F:naringenin-chalcone synthase activity"/>
    <property type="evidence" value="ECO:0007669"/>
    <property type="project" value="UniProtKB-EC"/>
</dbReference>
<dbReference type="OrthoDB" id="1500228at2759"/>
<dbReference type="EMBL" id="MNCJ02000324">
    <property type="protein sequence ID" value="KAF5792366.1"/>
    <property type="molecule type" value="Genomic_DNA"/>
</dbReference>
<dbReference type="EMBL" id="CM007898">
    <property type="protein sequence ID" value="OTG16124.1"/>
    <property type="molecule type" value="Genomic_DNA"/>
</dbReference>
<keyword evidence="9" id="KW-1185">Reference proteome</keyword>